<dbReference type="PANTHER" id="PTHR14021">
    <property type="entry name" value="IRON-SULFUR CLUSTER CO-CHAPERONE PROTEIN HSCB"/>
    <property type="match status" value="1"/>
</dbReference>
<evidence type="ECO:0000256" key="1">
    <source>
        <dbReference type="ARBA" id="ARBA00010476"/>
    </source>
</evidence>
<dbReference type="InterPro" id="IPR004640">
    <property type="entry name" value="HscB"/>
</dbReference>
<sequence length="218" mass="24581">MSFLLRILPKRPLGSSIRLLSLCPTCSRPLPTNLPACTACSSIHPLPSHLSHHHLFGLDEGSNPFLVDLPTLKKRFRDAQAACHPDTWASKSPRDQDLAHSLSSRLNEAYQCLLHPLPRAEYILEKNGLQTNETDQVEDMGFMANIMDAREVIDDATPEHRADVEALIESNQENITRTIGELTSLIERRDWPSVKSATIRLRYLQGIDRAAKQWIDNN</sequence>
<dbReference type="OrthoDB" id="448954at2759"/>
<dbReference type="InterPro" id="IPR036386">
    <property type="entry name" value="HscB_C_sf"/>
</dbReference>
<organism evidence="4 5">
    <name type="scientific">Hebeloma cylindrosporum</name>
    <dbReference type="NCBI Taxonomy" id="76867"/>
    <lineage>
        <taxon>Eukaryota</taxon>
        <taxon>Fungi</taxon>
        <taxon>Dikarya</taxon>
        <taxon>Basidiomycota</taxon>
        <taxon>Agaricomycotina</taxon>
        <taxon>Agaricomycetes</taxon>
        <taxon>Agaricomycetidae</taxon>
        <taxon>Agaricales</taxon>
        <taxon>Agaricineae</taxon>
        <taxon>Hymenogastraceae</taxon>
        <taxon>Hebeloma</taxon>
    </lineage>
</organism>
<dbReference type="STRING" id="686832.A0A0C2YEK2"/>
<evidence type="ECO:0000256" key="2">
    <source>
        <dbReference type="ARBA" id="ARBA00023186"/>
    </source>
</evidence>
<gene>
    <name evidence="4" type="ORF">M413DRAFT_439917</name>
</gene>
<dbReference type="SUPFAM" id="SSF46565">
    <property type="entry name" value="Chaperone J-domain"/>
    <property type="match status" value="1"/>
</dbReference>
<dbReference type="GO" id="GO:0005739">
    <property type="term" value="C:mitochondrion"/>
    <property type="evidence" value="ECO:0007669"/>
    <property type="project" value="TreeGrafter"/>
</dbReference>
<dbReference type="Proteomes" id="UP000053424">
    <property type="component" value="Unassembled WGS sequence"/>
</dbReference>
<proteinExistence type="inferred from homology"/>
<dbReference type="GO" id="GO:0051259">
    <property type="term" value="P:protein complex oligomerization"/>
    <property type="evidence" value="ECO:0007669"/>
    <property type="project" value="InterPro"/>
</dbReference>
<dbReference type="HOGENOM" id="CLU_068529_0_1_1"/>
<dbReference type="AlphaFoldDB" id="A0A0C2YEK2"/>
<protein>
    <recommendedName>
        <fullName evidence="3">Co-chaperone HscB C-terminal oligomerisation domain-containing protein</fullName>
    </recommendedName>
</protein>
<dbReference type="GO" id="GO:0001671">
    <property type="term" value="F:ATPase activator activity"/>
    <property type="evidence" value="ECO:0007669"/>
    <property type="project" value="InterPro"/>
</dbReference>
<dbReference type="Pfam" id="PF07743">
    <property type="entry name" value="HSCB_C"/>
    <property type="match status" value="1"/>
</dbReference>
<name>A0A0C2YEK2_HEBCY</name>
<dbReference type="Gene3D" id="1.20.1280.20">
    <property type="entry name" value="HscB, C-terminal domain"/>
    <property type="match status" value="1"/>
</dbReference>
<feature type="domain" description="Co-chaperone HscB C-terminal oligomerisation" evidence="3">
    <location>
        <begin position="139"/>
        <end position="212"/>
    </location>
</feature>
<dbReference type="EMBL" id="KN831769">
    <property type="protein sequence ID" value="KIM48198.1"/>
    <property type="molecule type" value="Genomic_DNA"/>
</dbReference>
<dbReference type="InterPro" id="IPR036869">
    <property type="entry name" value="J_dom_sf"/>
</dbReference>
<dbReference type="PANTHER" id="PTHR14021:SF15">
    <property type="entry name" value="IRON-SULFUR CLUSTER CO-CHAPERONE PROTEIN HSCB"/>
    <property type="match status" value="1"/>
</dbReference>
<reference evidence="5" key="2">
    <citation type="submission" date="2015-01" db="EMBL/GenBank/DDBJ databases">
        <title>Evolutionary Origins and Diversification of the Mycorrhizal Mutualists.</title>
        <authorList>
            <consortium name="DOE Joint Genome Institute"/>
            <consortium name="Mycorrhizal Genomics Consortium"/>
            <person name="Kohler A."/>
            <person name="Kuo A."/>
            <person name="Nagy L.G."/>
            <person name="Floudas D."/>
            <person name="Copeland A."/>
            <person name="Barry K.W."/>
            <person name="Cichocki N."/>
            <person name="Veneault-Fourrey C."/>
            <person name="LaButti K."/>
            <person name="Lindquist E.A."/>
            <person name="Lipzen A."/>
            <person name="Lundell T."/>
            <person name="Morin E."/>
            <person name="Murat C."/>
            <person name="Riley R."/>
            <person name="Ohm R."/>
            <person name="Sun H."/>
            <person name="Tunlid A."/>
            <person name="Henrissat B."/>
            <person name="Grigoriev I.V."/>
            <person name="Hibbett D.S."/>
            <person name="Martin F."/>
        </authorList>
    </citation>
    <scope>NUCLEOTIDE SEQUENCE [LARGE SCALE GENOMIC DNA]</scope>
    <source>
        <strain evidence="5">h7</strain>
    </source>
</reference>
<evidence type="ECO:0000259" key="3">
    <source>
        <dbReference type="Pfam" id="PF07743"/>
    </source>
</evidence>
<dbReference type="GO" id="GO:0044571">
    <property type="term" value="P:[2Fe-2S] cluster assembly"/>
    <property type="evidence" value="ECO:0007669"/>
    <property type="project" value="InterPro"/>
</dbReference>
<reference evidence="4 5" key="1">
    <citation type="submission" date="2014-04" db="EMBL/GenBank/DDBJ databases">
        <authorList>
            <consortium name="DOE Joint Genome Institute"/>
            <person name="Kuo A."/>
            <person name="Gay G."/>
            <person name="Dore J."/>
            <person name="Kohler A."/>
            <person name="Nagy L.G."/>
            <person name="Floudas D."/>
            <person name="Copeland A."/>
            <person name="Barry K.W."/>
            <person name="Cichocki N."/>
            <person name="Veneault-Fourrey C."/>
            <person name="LaButti K."/>
            <person name="Lindquist E.A."/>
            <person name="Lipzen A."/>
            <person name="Lundell T."/>
            <person name="Morin E."/>
            <person name="Murat C."/>
            <person name="Sun H."/>
            <person name="Tunlid A."/>
            <person name="Henrissat B."/>
            <person name="Grigoriev I.V."/>
            <person name="Hibbett D.S."/>
            <person name="Martin F."/>
            <person name="Nordberg H.P."/>
            <person name="Cantor M.N."/>
            <person name="Hua S.X."/>
        </authorList>
    </citation>
    <scope>NUCLEOTIDE SEQUENCE [LARGE SCALE GENOMIC DNA]</scope>
    <source>
        <strain evidence="5">h7</strain>
    </source>
</reference>
<evidence type="ECO:0000313" key="4">
    <source>
        <dbReference type="EMBL" id="KIM48198.1"/>
    </source>
</evidence>
<dbReference type="InterPro" id="IPR009073">
    <property type="entry name" value="HscB_oligo_C"/>
</dbReference>
<dbReference type="SUPFAM" id="SSF47144">
    <property type="entry name" value="HSC20 (HSCB), C-terminal oligomerisation domain"/>
    <property type="match status" value="1"/>
</dbReference>
<keyword evidence="5" id="KW-1185">Reference proteome</keyword>
<comment type="similarity">
    <text evidence="1">Belongs to the HscB family.</text>
</comment>
<accession>A0A0C2YEK2</accession>
<dbReference type="GO" id="GO:0051087">
    <property type="term" value="F:protein-folding chaperone binding"/>
    <property type="evidence" value="ECO:0007669"/>
    <property type="project" value="InterPro"/>
</dbReference>
<evidence type="ECO:0000313" key="5">
    <source>
        <dbReference type="Proteomes" id="UP000053424"/>
    </source>
</evidence>
<keyword evidence="2" id="KW-0143">Chaperone</keyword>
<dbReference type="Gene3D" id="1.10.287.110">
    <property type="entry name" value="DnaJ domain"/>
    <property type="match status" value="1"/>
</dbReference>
<dbReference type="NCBIfam" id="TIGR00714">
    <property type="entry name" value="hscB"/>
    <property type="match status" value="1"/>
</dbReference>